<feature type="transmembrane region" description="Helical" evidence="10">
    <location>
        <begin position="419"/>
        <end position="438"/>
    </location>
</feature>
<feature type="transmembrane region" description="Helical" evidence="10">
    <location>
        <begin position="97"/>
        <end position="115"/>
    </location>
</feature>
<comment type="caution">
    <text evidence="11">The sequence shown here is derived from an EMBL/GenBank/DDBJ whole genome shotgun (WGS) entry which is preliminary data.</text>
</comment>
<comment type="similarity">
    <text evidence="8">Belongs to the binding-protein-dependent transport system permease family. LivHM subfamily.</text>
</comment>
<keyword evidence="4 10" id="KW-0812">Transmembrane</keyword>
<dbReference type="CDD" id="cd06581">
    <property type="entry name" value="TM_PBP1_LivM_like"/>
    <property type="match status" value="1"/>
</dbReference>
<evidence type="ECO:0000256" key="9">
    <source>
        <dbReference type="SAM" id="MobiDB-lite"/>
    </source>
</evidence>
<organism evidence="11 12">
    <name type="scientific">Rhodococcus daqingensis</name>
    <dbReference type="NCBI Taxonomy" id="2479363"/>
    <lineage>
        <taxon>Bacteria</taxon>
        <taxon>Bacillati</taxon>
        <taxon>Actinomycetota</taxon>
        <taxon>Actinomycetes</taxon>
        <taxon>Mycobacteriales</taxon>
        <taxon>Nocardiaceae</taxon>
        <taxon>Rhodococcus</taxon>
    </lineage>
</organism>
<protein>
    <submittedName>
        <fullName evidence="11">ABC transporter permease</fullName>
    </submittedName>
</protein>
<evidence type="ECO:0000256" key="6">
    <source>
        <dbReference type="ARBA" id="ARBA00022989"/>
    </source>
</evidence>
<feature type="transmembrane region" description="Helical" evidence="10">
    <location>
        <begin position="220"/>
        <end position="239"/>
    </location>
</feature>
<dbReference type="PANTHER" id="PTHR11795">
    <property type="entry name" value="BRANCHED-CHAIN AMINO ACID TRANSPORT SYSTEM PERMEASE PROTEIN LIVH"/>
    <property type="match status" value="1"/>
</dbReference>
<feature type="transmembrane region" description="Helical" evidence="10">
    <location>
        <begin position="554"/>
        <end position="572"/>
    </location>
</feature>
<dbReference type="EMBL" id="JBHTCS010000017">
    <property type="protein sequence ID" value="MFC7449226.1"/>
    <property type="molecule type" value="Genomic_DNA"/>
</dbReference>
<dbReference type="Pfam" id="PF02653">
    <property type="entry name" value="BPD_transp_2"/>
    <property type="match status" value="2"/>
</dbReference>
<dbReference type="CDD" id="cd06582">
    <property type="entry name" value="TM_PBP1_LivH_like"/>
    <property type="match status" value="1"/>
</dbReference>
<evidence type="ECO:0000256" key="8">
    <source>
        <dbReference type="ARBA" id="ARBA00037998"/>
    </source>
</evidence>
<feature type="transmembrane region" description="Helical" evidence="10">
    <location>
        <begin position="336"/>
        <end position="355"/>
    </location>
</feature>
<feature type="transmembrane region" description="Helical" evidence="10">
    <location>
        <begin position="651"/>
        <end position="669"/>
    </location>
</feature>
<dbReference type="InterPro" id="IPR052157">
    <property type="entry name" value="BCAA_transport_permease"/>
</dbReference>
<feature type="transmembrane region" description="Helical" evidence="10">
    <location>
        <begin position="275"/>
        <end position="292"/>
    </location>
</feature>
<evidence type="ECO:0000256" key="3">
    <source>
        <dbReference type="ARBA" id="ARBA00022475"/>
    </source>
</evidence>
<feature type="transmembrane region" description="Helical" evidence="10">
    <location>
        <begin position="675"/>
        <end position="701"/>
    </location>
</feature>
<name>A0ABW2S0B4_9NOCA</name>
<feature type="transmembrane region" description="Helical" evidence="10">
    <location>
        <begin position="34"/>
        <end position="51"/>
    </location>
</feature>
<feature type="transmembrane region" description="Helical" evidence="10">
    <location>
        <begin position="393"/>
        <end position="412"/>
    </location>
</feature>
<dbReference type="RefSeq" id="WP_378406019.1">
    <property type="nucleotide sequence ID" value="NZ_JBHTCS010000017.1"/>
</dbReference>
<keyword evidence="12" id="KW-1185">Reference proteome</keyword>
<accession>A0ABW2S0B4</accession>
<evidence type="ECO:0000256" key="7">
    <source>
        <dbReference type="ARBA" id="ARBA00023136"/>
    </source>
</evidence>
<comment type="subcellular location">
    <subcellularLocation>
        <location evidence="1">Cell membrane</location>
        <topology evidence="1">Multi-pass membrane protein</topology>
    </subcellularLocation>
</comment>
<evidence type="ECO:0000313" key="11">
    <source>
        <dbReference type="EMBL" id="MFC7449226.1"/>
    </source>
</evidence>
<evidence type="ECO:0000256" key="10">
    <source>
        <dbReference type="SAM" id="Phobius"/>
    </source>
</evidence>
<feature type="transmembrane region" description="Helical" evidence="10">
    <location>
        <begin position="63"/>
        <end position="85"/>
    </location>
</feature>
<keyword evidence="7 10" id="KW-0472">Membrane</keyword>
<evidence type="ECO:0000256" key="1">
    <source>
        <dbReference type="ARBA" id="ARBA00004651"/>
    </source>
</evidence>
<feature type="transmembrane region" description="Helical" evidence="10">
    <location>
        <begin position="135"/>
        <end position="162"/>
    </location>
</feature>
<keyword evidence="6 10" id="KW-1133">Transmembrane helix</keyword>
<evidence type="ECO:0000256" key="4">
    <source>
        <dbReference type="ARBA" id="ARBA00022692"/>
    </source>
</evidence>
<dbReference type="InterPro" id="IPR043428">
    <property type="entry name" value="LivM-like"/>
</dbReference>
<dbReference type="InterPro" id="IPR001851">
    <property type="entry name" value="ABC_transp_permease"/>
</dbReference>
<feature type="transmembrane region" description="Helical" evidence="10">
    <location>
        <begin position="362"/>
        <end position="381"/>
    </location>
</feature>
<feature type="transmembrane region" description="Helical" evidence="10">
    <location>
        <begin position="579"/>
        <end position="597"/>
    </location>
</feature>
<feature type="transmembrane region" description="Helical" evidence="10">
    <location>
        <begin position="609"/>
        <end position="630"/>
    </location>
</feature>
<dbReference type="PANTHER" id="PTHR11795:SF445">
    <property type="entry name" value="AMINO ACID ABC TRANSPORTER PERMEASE PROTEIN"/>
    <property type="match status" value="1"/>
</dbReference>
<proteinExistence type="inferred from homology"/>
<feature type="compositionally biased region" description="Low complexity" evidence="9">
    <location>
        <begin position="740"/>
        <end position="763"/>
    </location>
</feature>
<feature type="region of interest" description="Disordered" evidence="9">
    <location>
        <begin position="740"/>
        <end position="780"/>
    </location>
</feature>
<keyword evidence="3" id="KW-1003">Cell membrane</keyword>
<evidence type="ECO:0000256" key="5">
    <source>
        <dbReference type="ARBA" id="ARBA00022970"/>
    </source>
</evidence>
<feature type="transmembrane region" description="Helical" evidence="10">
    <location>
        <begin position="477"/>
        <end position="495"/>
    </location>
</feature>
<feature type="transmembrane region" description="Helical" evidence="10">
    <location>
        <begin position="246"/>
        <end position="263"/>
    </location>
</feature>
<sequence length="780" mass="82202">MDTFVTFTILGLVLGAVYAIAASGLVLTYSTSGIFNFAHGAQAMLGAFFYWQLRYGWNLPAPIALLLALGVLGPLMGLALYFLIMRGLRDTAEVTKIVVTVSIMLGMLFLSQWFWHPEEPRTLRMFFGDDAKFSLLGATVHVHEVICLVAAIAIAVGLRLLFTRTRMGATMRGVVDDPDLLRLNGHNPERIAGFSWALSSMLAVLAGILVTPISGGTLEANLLTLLVIDAFAAAMFGRLRSIPRTFVGAIVLGLAGTYLLGYGPSTWTWTSNLRVSLPMIALFVVLIVLPQDRLRGAAVRTRERYHVPSVRKAVTWGAALVVIVYLIRLLMVESAITTLTIGMCFAIVALSLTVLTGYAGEMNLAPLSFGAVATIVVYHFGISGSGLAQRLTIVGVLLGVLVAALVGGLVALPALRLRGLYLALATMAFGVFLSNMVLRDTTEHELFGVKFSLFTGGSLVIPPLQIGPLDLGNETTFLMTATVLFAILGVAVVALRNSGYGRRLAAMKDSPAASAMLGQNLVKLKLSVFMISAGIAGLGGILMSSAMGAVSGDSFTIIISLSLLMLTVVAGIGYVSGALFGGVMAGVGFSIIMVSFTNLAKAQPELEGLYLLLGNIAAVSPALIGIGVGHNPSGSVHQVIEGYRKLRDAKPVLIGGAAFVAVLYLLALTGVLGNWWFASLTIVTVFALPVVGEMLMPTAVLGAEEVARRRTTPPELVGIDEPYTQEGRDCLDRELGLPSVPVVPATSASPSSPAQATTGSGSESRSETESVKELTVNAVS</sequence>
<feature type="transmembrane region" description="Helical" evidence="10">
    <location>
        <begin position="526"/>
        <end position="548"/>
    </location>
</feature>
<dbReference type="Proteomes" id="UP001596484">
    <property type="component" value="Unassembled WGS sequence"/>
</dbReference>
<feature type="transmembrane region" description="Helical" evidence="10">
    <location>
        <begin position="6"/>
        <end position="27"/>
    </location>
</feature>
<feature type="transmembrane region" description="Helical" evidence="10">
    <location>
        <begin position="191"/>
        <end position="214"/>
    </location>
</feature>
<gene>
    <name evidence="11" type="ORF">ACFQS9_15130</name>
</gene>
<reference evidence="12" key="1">
    <citation type="journal article" date="2019" name="Int. J. Syst. Evol. Microbiol.">
        <title>The Global Catalogue of Microorganisms (GCM) 10K type strain sequencing project: providing services to taxonomists for standard genome sequencing and annotation.</title>
        <authorList>
            <consortium name="The Broad Institute Genomics Platform"/>
            <consortium name="The Broad Institute Genome Sequencing Center for Infectious Disease"/>
            <person name="Wu L."/>
            <person name="Ma J."/>
        </authorList>
    </citation>
    <scope>NUCLEOTIDE SEQUENCE [LARGE SCALE GENOMIC DNA]</scope>
    <source>
        <strain evidence="12">ICMP 19430</strain>
    </source>
</reference>
<keyword evidence="5" id="KW-0029">Amino-acid transport</keyword>
<evidence type="ECO:0000256" key="2">
    <source>
        <dbReference type="ARBA" id="ARBA00022448"/>
    </source>
</evidence>
<keyword evidence="2" id="KW-0813">Transport</keyword>
<feature type="transmembrane region" description="Helical" evidence="10">
    <location>
        <begin position="313"/>
        <end position="330"/>
    </location>
</feature>
<evidence type="ECO:0000313" key="12">
    <source>
        <dbReference type="Proteomes" id="UP001596484"/>
    </source>
</evidence>